<dbReference type="Proteomes" id="UP001244011">
    <property type="component" value="Unassembled WGS sequence"/>
</dbReference>
<organism evidence="6 7">
    <name type="scientific">Phialemonium atrogriseum</name>
    <dbReference type="NCBI Taxonomy" id="1093897"/>
    <lineage>
        <taxon>Eukaryota</taxon>
        <taxon>Fungi</taxon>
        <taxon>Dikarya</taxon>
        <taxon>Ascomycota</taxon>
        <taxon>Pezizomycotina</taxon>
        <taxon>Sordariomycetes</taxon>
        <taxon>Sordariomycetidae</taxon>
        <taxon>Cephalothecales</taxon>
        <taxon>Cephalothecaceae</taxon>
        <taxon>Phialemonium</taxon>
    </lineage>
</organism>
<dbReference type="Pfam" id="PF25396">
    <property type="entry name" value="ZNFX1"/>
    <property type="match status" value="1"/>
</dbReference>
<evidence type="ECO:0000259" key="5">
    <source>
        <dbReference type="Pfam" id="PF25396"/>
    </source>
</evidence>
<feature type="compositionally biased region" description="Acidic residues" evidence="2">
    <location>
        <begin position="1169"/>
        <end position="1180"/>
    </location>
</feature>
<dbReference type="Gene3D" id="3.40.50.300">
    <property type="entry name" value="P-loop containing nucleotide triphosphate hydrolases"/>
    <property type="match status" value="3"/>
</dbReference>
<dbReference type="InterPro" id="IPR027417">
    <property type="entry name" value="P-loop_NTPase"/>
</dbReference>
<dbReference type="GO" id="GO:0031380">
    <property type="term" value="C:nuclear RNA-directed RNA polymerase complex"/>
    <property type="evidence" value="ECO:0007669"/>
    <property type="project" value="TreeGrafter"/>
</dbReference>
<protein>
    <submittedName>
        <fullName evidence="6">P-loop containing nucleoside triphosphate hydrolase protein</fullName>
    </submittedName>
</protein>
<accession>A0AAJ0BVX5</accession>
<feature type="domain" description="ZNFX1" evidence="5">
    <location>
        <begin position="98"/>
        <end position="207"/>
    </location>
</feature>
<feature type="domain" description="DNA2/NAM7 helicase helicase" evidence="3">
    <location>
        <begin position="290"/>
        <end position="380"/>
    </location>
</feature>
<feature type="compositionally biased region" description="Basic and acidic residues" evidence="2">
    <location>
        <begin position="1159"/>
        <end position="1168"/>
    </location>
</feature>
<feature type="region of interest" description="Disordered" evidence="2">
    <location>
        <begin position="1142"/>
        <end position="1180"/>
    </location>
</feature>
<keyword evidence="7" id="KW-1185">Reference proteome</keyword>
<evidence type="ECO:0000256" key="1">
    <source>
        <dbReference type="ARBA" id="ARBA00022806"/>
    </source>
</evidence>
<dbReference type="Pfam" id="PF13086">
    <property type="entry name" value="AAA_11"/>
    <property type="match status" value="2"/>
</dbReference>
<dbReference type="PANTHER" id="PTHR10887">
    <property type="entry name" value="DNA2/NAM7 HELICASE FAMILY"/>
    <property type="match status" value="1"/>
</dbReference>
<name>A0AAJ0BVX5_9PEZI</name>
<evidence type="ECO:0000256" key="2">
    <source>
        <dbReference type="SAM" id="MobiDB-lite"/>
    </source>
</evidence>
<dbReference type="EMBL" id="MU839017">
    <property type="protein sequence ID" value="KAK1764972.1"/>
    <property type="molecule type" value="Genomic_DNA"/>
</dbReference>
<evidence type="ECO:0000259" key="3">
    <source>
        <dbReference type="Pfam" id="PF13086"/>
    </source>
</evidence>
<feature type="region of interest" description="Disordered" evidence="2">
    <location>
        <begin position="1095"/>
        <end position="1120"/>
    </location>
</feature>
<evidence type="ECO:0000313" key="7">
    <source>
        <dbReference type="Proteomes" id="UP001244011"/>
    </source>
</evidence>
<proteinExistence type="predicted"/>
<reference evidence="6" key="1">
    <citation type="submission" date="2023-06" db="EMBL/GenBank/DDBJ databases">
        <title>Genome-scale phylogeny and comparative genomics of the fungal order Sordariales.</title>
        <authorList>
            <consortium name="Lawrence Berkeley National Laboratory"/>
            <person name="Hensen N."/>
            <person name="Bonometti L."/>
            <person name="Westerberg I."/>
            <person name="Brannstrom I.O."/>
            <person name="Guillou S."/>
            <person name="Cros-Aarteil S."/>
            <person name="Calhoun S."/>
            <person name="Haridas S."/>
            <person name="Kuo A."/>
            <person name="Mondo S."/>
            <person name="Pangilinan J."/>
            <person name="Riley R."/>
            <person name="Labutti K."/>
            <person name="Andreopoulos B."/>
            <person name="Lipzen A."/>
            <person name="Chen C."/>
            <person name="Yanf M."/>
            <person name="Daum C."/>
            <person name="Ng V."/>
            <person name="Clum A."/>
            <person name="Steindorff A."/>
            <person name="Ohm R."/>
            <person name="Martin F."/>
            <person name="Silar P."/>
            <person name="Natvig D."/>
            <person name="Lalanne C."/>
            <person name="Gautier V."/>
            <person name="Ament-Velasquez S.L."/>
            <person name="Kruys A."/>
            <person name="Hutchinson M.I."/>
            <person name="Powell A.J."/>
            <person name="Barry K."/>
            <person name="Miller A.N."/>
            <person name="Grigoriev I.V."/>
            <person name="Debuchy R."/>
            <person name="Gladieux P."/>
            <person name="Thoren M.H."/>
            <person name="Johannesson H."/>
        </authorList>
    </citation>
    <scope>NUCLEOTIDE SEQUENCE</scope>
    <source>
        <strain evidence="6">8032-3</strain>
    </source>
</reference>
<keyword evidence="1" id="KW-0067">ATP-binding</keyword>
<dbReference type="GO" id="GO:0031048">
    <property type="term" value="P:regulatory ncRNA-mediated heterochromatin formation"/>
    <property type="evidence" value="ECO:0007669"/>
    <property type="project" value="TreeGrafter"/>
</dbReference>
<evidence type="ECO:0000313" key="6">
    <source>
        <dbReference type="EMBL" id="KAK1764972.1"/>
    </source>
</evidence>
<dbReference type="InterPro" id="IPR045055">
    <property type="entry name" value="DNA2/NAM7-like"/>
</dbReference>
<keyword evidence="1" id="KW-0547">Nucleotide-binding</keyword>
<feature type="region of interest" description="Disordered" evidence="2">
    <location>
        <begin position="1015"/>
        <end position="1047"/>
    </location>
</feature>
<dbReference type="InterPro" id="IPR041677">
    <property type="entry name" value="DNA2/NAM7_AAA_11"/>
</dbReference>
<keyword evidence="1" id="KW-0347">Helicase</keyword>
<evidence type="ECO:0000259" key="4">
    <source>
        <dbReference type="Pfam" id="PF13087"/>
    </source>
</evidence>
<gene>
    <name evidence="6" type="ORF">QBC33DRAFT_593755</name>
</gene>
<dbReference type="SUPFAM" id="SSF52540">
    <property type="entry name" value="P-loop containing nucleoside triphosphate hydrolases"/>
    <property type="match status" value="1"/>
</dbReference>
<dbReference type="GeneID" id="85314947"/>
<feature type="compositionally biased region" description="Polar residues" evidence="2">
    <location>
        <begin position="1095"/>
        <end position="1105"/>
    </location>
</feature>
<dbReference type="InterPro" id="IPR047187">
    <property type="entry name" value="SF1_C_Upf1"/>
</dbReference>
<dbReference type="RefSeq" id="XP_060281185.1">
    <property type="nucleotide sequence ID" value="XM_060431760.1"/>
</dbReference>
<dbReference type="InterPro" id="IPR057373">
    <property type="entry name" value="ZNFX1"/>
</dbReference>
<comment type="caution">
    <text evidence="6">The sequence shown here is derived from an EMBL/GenBank/DDBJ whole genome shotgun (WGS) entry which is preliminary data.</text>
</comment>
<sequence length="1180" mass="132020">MSAKEASAGPELLEILEQHVHHEPRGYLEWKLTPEFPSGGEVLASMEETKDLPHNRVGEVWESKEAYLEAQYSILRREGTEGLRHAVNLVRSNPESQDDEEVCVYKRVRVLGYLMARIGPICRISFSTENAGRRIQWLQSPRLTPGTIIAISTAADQFRTICKIASVAQRPYKDGLDQNPPQVDIIWAKASDAVVDPELELVMVESRTGYFEAVRHALVGLQMAATCHSLLDKYLINGDRSDPPAQFIVDNPVMDMSSLVHTRNGSIDWNLLRKHDVLKGIPDVRGVTSMDNSQVHALHRIVTKELAIIQGPPGTGKTFTSVAALKVILASRKRGDPPVVVAAQTNHALDQLLSLILDHGARIVRVGGRTENERIAEHTVFMMRQRSKVQSSGFRAIEGARQGNIHRLKGLVLAAFNDGLLDPNALLAAGILTQSQYTSLVNDDMEQSEIHRSGGPFSIWLGAECVPAKVLRQTECNWVQGDDNDLEGRDHEFDGDLEHIAVDEEDRERIRGTFIRLAHKWTGKEPSHLSSWQFRAEKELRKEDLFEIPKAMRGAVYQLLMAQFIARLQPTFASHLQENINICKDSKINRWETDIEIVAEECIDVVGCTTTGLTKYRGFLAALQPRTLMIEEAAETRESNISSALYPSLQQLILVGDHQQLAPNCDVRWLGESPFYLNVSLFQRMIELGVPYIMLNQQRRMIPSIRRILTPFYPELTDHPLVTDITKRPPVPGMGGHDTWLFTHNWEEDMDSNLSRFNEQEAQMVVRFFSYLVSNGVKPAQISILTFYNGQRKTILGKLKKHGSITADSFNVFTVDSYQGEENDIVLLSLVRSPRENRPWSIGFLENQNRAVVAISRARRGFYLFGNMDNVLSADQDARELWGRIWNGFAEIGRVKRKKGLPLTCQKHGNTIWIKEVEDWGDNAGGCDEVCQGIRPCGHQCTLKCHIIPHENLGCSHPCRKVMDCGHRCASMCSLECHCNCDDFRSLMEKKQARANKAEDHLHMSFEELLTLEAAPGTPSGYGEQSTSMQVAPHPENLPSPPARASPAQAREISNGAAKFRDLVKNIKQHDEKCYLDRCAALGVELYDTNATGEEQCPFPSSSSGHAEPTRRPSQPIIRDTYKPTTLINGVRARAGPKVVVCHGGPSAPSGTKSLSPAAEKEMEKEDGPSGEDEDWLIEL</sequence>
<feature type="domain" description="DNA2/NAM7 helicase helicase" evidence="3">
    <location>
        <begin position="588"/>
        <end position="663"/>
    </location>
</feature>
<dbReference type="GO" id="GO:0016787">
    <property type="term" value="F:hydrolase activity"/>
    <property type="evidence" value="ECO:0007669"/>
    <property type="project" value="UniProtKB-KW"/>
</dbReference>
<dbReference type="CDD" id="cd06008">
    <property type="entry name" value="NF-X1-zinc-finger"/>
    <property type="match status" value="1"/>
</dbReference>
<keyword evidence="6" id="KW-0378">Hydrolase</keyword>
<dbReference type="InterPro" id="IPR041679">
    <property type="entry name" value="DNA2/NAM7-like_C"/>
</dbReference>
<dbReference type="Pfam" id="PF13087">
    <property type="entry name" value="AAA_12"/>
    <property type="match status" value="1"/>
</dbReference>
<dbReference type="PANTHER" id="PTHR10887:SF341">
    <property type="entry name" value="NFX1-TYPE ZINC FINGER-CONTAINING PROTEIN 1"/>
    <property type="match status" value="1"/>
</dbReference>
<dbReference type="CDD" id="cd18808">
    <property type="entry name" value="SF1_C_Upf1"/>
    <property type="match status" value="1"/>
</dbReference>
<dbReference type="GO" id="GO:0004386">
    <property type="term" value="F:helicase activity"/>
    <property type="evidence" value="ECO:0007669"/>
    <property type="project" value="InterPro"/>
</dbReference>
<feature type="domain" description="DNA2/NAM7 helicase-like C-terminal" evidence="4">
    <location>
        <begin position="677"/>
        <end position="868"/>
    </location>
</feature>
<dbReference type="AlphaFoldDB" id="A0AAJ0BVX5"/>